<feature type="region of interest" description="Disordered" evidence="1">
    <location>
        <begin position="160"/>
        <end position="181"/>
    </location>
</feature>
<feature type="compositionally biased region" description="Basic and acidic residues" evidence="1">
    <location>
        <begin position="14"/>
        <end position="29"/>
    </location>
</feature>
<dbReference type="AlphaFoldDB" id="A0A8J6LJ08"/>
<dbReference type="EMBL" id="JABDTM020011122">
    <property type="protein sequence ID" value="KAH0820703.1"/>
    <property type="molecule type" value="Genomic_DNA"/>
</dbReference>
<feature type="region of interest" description="Disordered" evidence="1">
    <location>
        <begin position="14"/>
        <end position="63"/>
    </location>
</feature>
<evidence type="ECO:0000313" key="3">
    <source>
        <dbReference type="Proteomes" id="UP000719412"/>
    </source>
</evidence>
<evidence type="ECO:0000256" key="1">
    <source>
        <dbReference type="SAM" id="MobiDB-lite"/>
    </source>
</evidence>
<dbReference type="Proteomes" id="UP000719412">
    <property type="component" value="Unassembled WGS sequence"/>
</dbReference>
<sequence length="181" mass="21034">MDKELEEKLRQRLALEKKWRSSEEPEPKTESMLLNIAEPKEELTLSKEPNPTTEHALLNESKPKVELRLTKEPEPKAEQALLNESKPKVELRLTKEPEPTTEQECLEKPEFKQEQAEDIENFKKALEDRDHQNIINLLTKRSGMERLKFKKYVEHSYATDSINKSMRKSADSAESCDNDGS</sequence>
<accession>A0A8J6LJ08</accession>
<name>A0A8J6LJ08_TENMO</name>
<evidence type="ECO:0000313" key="2">
    <source>
        <dbReference type="EMBL" id="KAH0820703.1"/>
    </source>
</evidence>
<organism evidence="2 3">
    <name type="scientific">Tenebrio molitor</name>
    <name type="common">Yellow mealworm beetle</name>
    <dbReference type="NCBI Taxonomy" id="7067"/>
    <lineage>
        <taxon>Eukaryota</taxon>
        <taxon>Metazoa</taxon>
        <taxon>Ecdysozoa</taxon>
        <taxon>Arthropoda</taxon>
        <taxon>Hexapoda</taxon>
        <taxon>Insecta</taxon>
        <taxon>Pterygota</taxon>
        <taxon>Neoptera</taxon>
        <taxon>Endopterygota</taxon>
        <taxon>Coleoptera</taxon>
        <taxon>Polyphaga</taxon>
        <taxon>Cucujiformia</taxon>
        <taxon>Tenebrionidae</taxon>
        <taxon>Tenebrio</taxon>
    </lineage>
</organism>
<proteinExistence type="predicted"/>
<gene>
    <name evidence="2" type="ORF">GEV33_002088</name>
</gene>
<keyword evidence="3" id="KW-1185">Reference proteome</keyword>
<comment type="caution">
    <text evidence="2">The sequence shown here is derived from an EMBL/GenBank/DDBJ whole genome shotgun (WGS) entry which is preliminary data.</text>
</comment>
<protein>
    <submittedName>
        <fullName evidence="2">Uncharacterized protein</fullName>
    </submittedName>
</protein>
<reference evidence="2" key="1">
    <citation type="journal article" date="2020" name="J Insects Food Feed">
        <title>The yellow mealworm (Tenebrio molitor) genome: a resource for the emerging insects as food and feed industry.</title>
        <authorList>
            <person name="Eriksson T."/>
            <person name="Andere A."/>
            <person name="Kelstrup H."/>
            <person name="Emery V."/>
            <person name="Picard C."/>
        </authorList>
    </citation>
    <scope>NUCLEOTIDE SEQUENCE</scope>
    <source>
        <strain evidence="2">Stoneville</strain>
        <tissue evidence="2">Whole head</tissue>
    </source>
</reference>
<reference evidence="2" key="2">
    <citation type="submission" date="2021-08" db="EMBL/GenBank/DDBJ databases">
        <authorList>
            <person name="Eriksson T."/>
        </authorList>
    </citation>
    <scope>NUCLEOTIDE SEQUENCE</scope>
    <source>
        <strain evidence="2">Stoneville</strain>
        <tissue evidence="2">Whole head</tissue>
    </source>
</reference>